<feature type="compositionally biased region" description="Low complexity" evidence="1">
    <location>
        <begin position="26"/>
        <end position="39"/>
    </location>
</feature>
<dbReference type="Gene3D" id="3.10.590.10">
    <property type="entry name" value="ph1033 like domains"/>
    <property type="match status" value="1"/>
</dbReference>
<comment type="caution">
    <text evidence="3">The sequence shown here is derived from an EMBL/GenBank/DDBJ whole genome shotgun (WGS) entry which is preliminary data.</text>
</comment>
<dbReference type="PANTHER" id="PTHR12357:SF89">
    <property type="entry name" value="YTH DOMAIN-CONTAINING FAMILY PROTEIN"/>
    <property type="match status" value="1"/>
</dbReference>
<feature type="region of interest" description="Disordered" evidence="1">
    <location>
        <begin position="697"/>
        <end position="718"/>
    </location>
</feature>
<feature type="compositionally biased region" description="Basic and acidic residues" evidence="1">
    <location>
        <begin position="316"/>
        <end position="331"/>
    </location>
</feature>
<dbReference type="InterPro" id="IPR045168">
    <property type="entry name" value="YTH_prot"/>
</dbReference>
<feature type="compositionally biased region" description="Low complexity" evidence="1">
    <location>
        <begin position="139"/>
        <end position="151"/>
    </location>
</feature>
<feature type="compositionally biased region" description="Gly residues" evidence="1">
    <location>
        <begin position="709"/>
        <end position="718"/>
    </location>
</feature>
<evidence type="ECO:0000259" key="2">
    <source>
        <dbReference type="PROSITE" id="PS50882"/>
    </source>
</evidence>
<dbReference type="GO" id="GO:0005737">
    <property type="term" value="C:cytoplasm"/>
    <property type="evidence" value="ECO:0007669"/>
    <property type="project" value="TreeGrafter"/>
</dbReference>
<dbReference type="PANTHER" id="PTHR12357">
    <property type="entry name" value="YTH YT521-B HOMOLOGY DOMAIN-CONTAINING"/>
    <property type="match status" value="1"/>
</dbReference>
<dbReference type="Proteomes" id="UP001219525">
    <property type="component" value="Unassembled WGS sequence"/>
</dbReference>
<feature type="domain" description="YTH" evidence="2">
    <location>
        <begin position="456"/>
        <end position="591"/>
    </location>
</feature>
<gene>
    <name evidence="3" type="ORF">GGX14DRAFT_440244</name>
</gene>
<sequence length="718" mass="77710">MSHSSALPPVPGSPPNSSGVRRHHTISASSRTARAAAISEEGAQEEHWNEDEVVGDDWVGGVGAVGEKSSLHRQSSLPTRYHRAFQPQASGLSRSGSLTPNTKNSLTAIAGHEGDEDDWEDDIDAYAAEEHPIADSMDSVDPNSPDDTSPPTAASGVRRHQSLTYGAAARQAQKIPVSGLRRSGTLQTPLPAHHHAPPPEPAAEEEDEQVYQDDVGSYDESEYYTKHPGPASPIGRLSPWSNNGGGDWRAPNSNFSGSGAIDDVQRALSSLDIGSGGYNKVGGQSVHPPRFNPAHPPPALTPGMRGSNGNGNGNGNDDRKLQLVTDLEGRKTPQGAGGPASANSAYMHQQAQQQQQQYLQQQQQSGHTPGGAAWDQKDRVLGLRTSNPNLQYSYQQQQASKGQPVPPIPQQYQQQQRVPSGQTPTQGFVNTPIDVPTLIATKGYNPTTFDVRPIYARFFVIKSYTEDDVHKSLKYEIWSSTEPGNKRLDKAFKECAGRGPIYLFFSVNASGHFCGMAEMLTPVDYTRSSTVWASDKWKGVFKVRWVFVRDIPNVNLRHIKLLNTAERKPVTNSRDTQELLAEAGQEMLRIFHTHPARTSLLQDFAFYELQAMQKVQNPNPSPSPTNSGGGSTHSPQLSPPMPHQQPAQFGMGNPNALAYQMPQMTPMLQMQMMGMGMGMGGMGGSGQFGTQAMHQSVMRHPSPAPPGNNGDGGQGFGF</sequence>
<dbReference type="GO" id="GO:1990247">
    <property type="term" value="F:N6-methyladenosine-containing RNA reader activity"/>
    <property type="evidence" value="ECO:0007669"/>
    <property type="project" value="TreeGrafter"/>
</dbReference>
<accession>A0AAD6VQX7</accession>
<evidence type="ECO:0000256" key="1">
    <source>
        <dbReference type="SAM" id="MobiDB-lite"/>
    </source>
</evidence>
<feature type="compositionally biased region" description="Low complexity" evidence="1">
    <location>
        <begin position="410"/>
        <end position="422"/>
    </location>
</feature>
<dbReference type="CDD" id="cd21134">
    <property type="entry name" value="YTH"/>
    <property type="match status" value="1"/>
</dbReference>
<dbReference type="GO" id="GO:0003729">
    <property type="term" value="F:mRNA binding"/>
    <property type="evidence" value="ECO:0007669"/>
    <property type="project" value="TreeGrafter"/>
</dbReference>
<dbReference type="GO" id="GO:0061157">
    <property type="term" value="P:mRNA destabilization"/>
    <property type="evidence" value="ECO:0007669"/>
    <property type="project" value="TreeGrafter"/>
</dbReference>
<feature type="region of interest" description="Disordered" evidence="1">
    <location>
        <begin position="615"/>
        <end position="655"/>
    </location>
</feature>
<dbReference type="EMBL" id="JARJCW010000014">
    <property type="protein sequence ID" value="KAJ7217033.1"/>
    <property type="molecule type" value="Genomic_DNA"/>
</dbReference>
<evidence type="ECO:0000313" key="3">
    <source>
        <dbReference type="EMBL" id="KAJ7217033.1"/>
    </source>
</evidence>
<feature type="compositionally biased region" description="Pro residues" evidence="1">
    <location>
        <begin position="290"/>
        <end position="300"/>
    </location>
</feature>
<feature type="compositionally biased region" description="Polar residues" evidence="1">
    <location>
        <begin position="87"/>
        <end position="107"/>
    </location>
</feature>
<feature type="compositionally biased region" description="Acidic residues" evidence="1">
    <location>
        <begin position="114"/>
        <end position="124"/>
    </location>
</feature>
<dbReference type="PROSITE" id="PS50882">
    <property type="entry name" value="YTH"/>
    <property type="match status" value="1"/>
</dbReference>
<dbReference type="InterPro" id="IPR007275">
    <property type="entry name" value="YTH_domain"/>
</dbReference>
<protein>
    <submittedName>
        <fullName evidence="3">YT521-B-like domain-containing protein</fullName>
    </submittedName>
</protein>
<reference evidence="3" key="1">
    <citation type="submission" date="2023-03" db="EMBL/GenBank/DDBJ databases">
        <title>Massive genome expansion in bonnet fungi (Mycena s.s.) driven by repeated elements and novel gene families across ecological guilds.</title>
        <authorList>
            <consortium name="Lawrence Berkeley National Laboratory"/>
            <person name="Harder C.B."/>
            <person name="Miyauchi S."/>
            <person name="Viragh M."/>
            <person name="Kuo A."/>
            <person name="Thoen E."/>
            <person name="Andreopoulos B."/>
            <person name="Lu D."/>
            <person name="Skrede I."/>
            <person name="Drula E."/>
            <person name="Henrissat B."/>
            <person name="Morin E."/>
            <person name="Kohler A."/>
            <person name="Barry K."/>
            <person name="LaButti K."/>
            <person name="Morin E."/>
            <person name="Salamov A."/>
            <person name="Lipzen A."/>
            <person name="Mereny Z."/>
            <person name="Hegedus B."/>
            <person name="Baldrian P."/>
            <person name="Stursova M."/>
            <person name="Weitz H."/>
            <person name="Taylor A."/>
            <person name="Grigoriev I.V."/>
            <person name="Nagy L.G."/>
            <person name="Martin F."/>
            <person name="Kauserud H."/>
        </authorList>
    </citation>
    <scope>NUCLEOTIDE SEQUENCE</scope>
    <source>
        <strain evidence="3">9144</strain>
    </source>
</reference>
<organism evidence="3 4">
    <name type="scientific">Mycena pura</name>
    <dbReference type="NCBI Taxonomy" id="153505"/>
    <lineage>
        <taxon>Eukaryota</taxon>
        <taxon>Fungi</taxon>
        <taxon>Dikarya</taxon>
        <taxon>Basidiomycota</taxon>
        <taxon>Agaricomycotina</taxon>
        <taxon>Agaricomycetes</taxon>
        <taxon>Agaricomycetidae</taxon>
        <taxon>Agaricales</taxon>
        <taxon>Marasmiineae</taxon>
        <taxon>Mycenaceae</taxon>
        <taxon>Mycena</taxon>
    </lineage>
</organism>
<dbReference type="AlphaFoldDB" id="A0AAD6VQX7"/>
<name>A0AAD6VQX7_9AGAR</name>
<dbReference type="Pfam" id="PF04146">
    <property type="entry name" value="YTH"/>
    <property type="match status" value="1"/>
</dbReference>
<keyword evidence="4" id="KW-1185">Reference proteome</keyword>
<feature type="region of interest" description="Disordered" evidence="1">
    <location>
        <begin position="394"/>
        <end position="423"/>
    </location>
</feature>
<evidence type="ECO:0000313" key="4">
    <source>
        <dbReference type="Proteomes" id="UP001219525"/>
    </source>
</evidence>
<feature type="compositionally biased region" description="Low complexity" evidence="1">
    <location>
        <begin position="349"/>
        <end position="364"/>
    </location>
</feature>
<feature type="region of interest" description="Disordered" evidence="1">
    <location>
        <begin position="1"/>
        <end position="374"/>
    </location>
</feature>
<proteinExistence type="predicted"/>
<feature type="compositionally biased region" description="Acidic residues" evidence="1">
    <location>
        <begin position="202"/>
        <end position="222"/>
    </location>
</feature>